<dbReference type="InterPro" id="IPR029787">
    <property type="entry name" value="Nucleotide_cyclase"/>
</dbReference>
<name>A0ABV0DI95_9PSED</name>
<comment type="caution">
    <text evidence="1">The sequence shown here is derived from an EMBL/GenBank/DDBJ whole genome shotgun (WGS) entry which is preliminary data.</text>
</comment>
<evidence type="ECO:0008006" key="3">
    <source>
        <dbReference type="Google" id="ProtNLM"/>
    </source>
</evidence>
<dbReference type="EMBL" id="JBDLYL010000020">
    <property type="protein sequence ID" value="MEN8641559.1"/>
    <property type="molecule type" value="Genomic_DNA"/>
</dbReference>
<gene>
    <name evidence="1" type="ORF">ABFE88_18065</name>
</gene>
<dbReference type="Gene3D" id="3.30.70.270">
    <property type="match status" value="1"/>
</dbReference>
<evidence type="ECO:0000313" key="1">
    <source>
        <dbReference type="EMBL" id="MEN8641559.1"/>
    </source>
</evidence>
<protein>
    <recommendedName>
        <fullName evidence="3">Diguanylate cyclase</fullName>
    </recommendedName>
</protein>
<dbReference type="SUPFAM" id="SSF55073">
    <property type="entry name" value="Nucleotide cyclase"/>
    <property type="match status" value="1"/>
</dbReference>
<reference evidence="1 2" key="1">
    <citation type="submission" date="2024-05" db="EMBL/GenBank/DDBJ databases">
        <title>Sequence of Lycoming College course isolates.</title>
        <authorList>
            <person name="Reigle C.A."/>
            <person name="Newman J.D."/>
        </authorList>
    </citation>
    <scope>NUCLEOTIDE SEQUENCE [LARGE SCALE GENOMIC DNA]</scope>
    <source>
        <strain evidence="1 2">CAR-09</strain>
    </source>
</reference>
<evidence type="ECO:0000313" key="2">
    <source>
        <dbReference type="Proteomes" id="UP001424532"/>
    </source>
</evidence>
<dbReference type="Proteomes" id="UP001424532">
    <property type="component" value="Unassembled WGS sequence"/>
</dbReference>
<dbReference type="RefSeq" id="WP_347150865.1">
    <property type="nucleotide sequence ID" value="NZ_JBDLYL010000020.1"/>
</dbReference>
<proteinExistence type="predicted"/>
<accession>A0ABV0DI95</accession>
<organism evidence="1 2">
    <name type="scientific">Pseudomonas sichuanensis</name>
    <dbReference type="NCBI Taxonomy" id="2213015"/>
    <lineage>
        <taxon>Bacteria</taxon>
        <taxon>Pseudomonadati</taxon>
        <taxon>Pseudomonadota</taxon>
        <taxon>Gammaproteobacteria</taxon>
        <taxon>Pseudomonadales</taxon>
        <taxon>Pseudomonadaceae</taxon>
        <taxon>Pseudomonas</taxon>
    </lineage>
</organism>
<keyword evidence="2" id="KW-1185">Reference proteome</keyword>
<dbReference type="InterPro" id="IPR043128">
    <property type="entry name" value="Rev_trsase/Diguanyl_cyclase"/>
</dbReference>
<sequence>MPLSLPPLMLVAVAQRICAGSAGLPMLDCGRLGVSIGSVSRLAPECDLSRLLSMADHALYATKQQGRSRVLQYAGA</sequence>